<dbReference type="InterPro" id="IPR035992">
    <property type="entry name" value="Ricin_B-like_lectins"/>
</dbReference>
<dbReference type="STRING" id="685588.A0A067SNE0"/>
<sequence>MAPTLQPNVRYRIQNVDFGTFLERRNRNELLMRPMKETLQQQWFFSEKPADGTFQILNAEERGYLLDALASFNVAIGRARNAQGPQWELAYGPSRELYIVSADVGSDNVLLSCDSISGALTLEQDSSNRNIRNISKEDNYQWRILEDSPATLPATDGKYRIRTLNGYTIHSEPDMTTLSIANQERGNHRAWEIISLGNGICTIKNVQEDAFLATALIDSEWAPVLSKNLPAPEWEIASLGNMTYSIVVRRVIDNTGELRRLSLTLKDDTIILKPMKSVHNQLWYIEATDAPLDSTSTAVPTGIPIGQSAGAPKVLIGLVEAEYFLCSDGGHYIYVNPSDQNVLVDLGQKSLFKVKLVEDVGGIPGVAKVCFIHSETNRYLAYSALGGNGYILVLANRPLAAWRLTPVSAGNFLRFTIIQDNSPEYGLSTENSNTRPIYSSDQGRGSYRIWELLPKTA</sequence>
<evidence type="ECO:0000313" key="2">
    <source>
        <dbReference type="Proteomes" id="UP000027222"/>
    </source>
</evidence>
<dbReference type="SUPFAM" id="SSF50370">
    <property type="entry name" value="Ricin B-like lectins"/>
    <property type="match status" value="2"/>
</dbReference>
<name>A0A067SNE0_GALM3</name>
<gene>
    <name evidence="1" type="ORF">GALMADRAFT_925296</name>
</gene>
<accession>A0A067SNE0</accession>
<evidence type="ECO:0000313" key="1">
    <source>
        <dbReference type="EMBL" id="KDR69229.1"/>
    </source>
</evidence>
<dbReference type="AlphaFoldDB" id="A0A067SNE0"/>
<protein>
    <submittedName>
        <fullName evidence="1">Uncharacterized protein</fullName>
    </submittedName>
</protein>
<dbReference type="HOGENOM" id="CLU_586652_0_0_1"/>
<dbReference type="Gene3D" id="2.80.10.50">
    <property type="match status" value="1"/>
</dbReference>
<organism evidence="1 2">
    <name type="scientific">Galerina marginata (strain CBS 339.88)</name>
    <dbReference type="NCBI Taxonomy" id="685588"/>
    <lineage>
        <taxon>Eukaryota</taxon>
        <taxon>Fungi</taxon>
        <taxon>Dikarya</taxon>
        <taxon>Basidiomycota</taxon>
        <taxon>Agaricomycotina</taxon>
        <taxon>Agaricomycetes</taxon>
        <taxon>Agaricomycetidae</taxon>
        <taxon>Agaricales</taxon>
        <taxon>Agaricineae</taxon>
        <taxon>Strophariaceae</taxon>
        <taxon>Galerina</taxon>
    </lineage>
</organism>
<dbReference type="OrthoDB" id="3039501at2759"/>
<keyword evidence="2" id="KW-1185">Reference proteome</keyword>
<dbReference type="Proteomes" id="UP000027222">
    <property type="component" value="Unassembled WGS sequence"/>
</dbReference>
<proteinExistence type="predicted"/>
<dbReference type="EMBL" id="KL142403">
    <property type="protein sequence ID" value="KDR69229.1"/>
    <property type="molecule type" value="Genomic_DNA"/>
</dbReference>
<reference evidence="2" key="1">
    <citation type="journal article" date="2014" name="Proc. Natl. Acad. Sci. U.S.A.">
        <title>Extensive sampling of basidiomycete genomes demonstrates inadequacy of the white-rot/brown-rot paradigm for wood decay fungi.</title>
        <authorList>
            <person name="Riley R."/>
            <person name="Salamov A.A."/>
            <person name="Brown D.W."/>
            <person name="Nagy L.G."/>
            <person name="Floudas D."/>
            <person name="Held B.W."/>
            <person name="Levasseur A."/>
            <person name="Lombard V."/>
            <person name="Morin E."/>
            <person name="Otillar R."/>
            <person name="Lindquist E.A."/>
            <person name="Sun H."/>
            <person name="LaButti K.M."/>
            <person name="Schmutz J."/>
            <person name="Jabbour D."/>
            <person name="Luo H."/>
            <person name="Baker S.E."/>
            <person name="Pisabarro A.G."/>
            <person name="Walton J.D."/>
            <person name="Blanchette R.A."/>
            <person name="Henrissat B."/>
            <person name="Martin F."/>
            <person name="Cullen D."/>
            <person name="Hibbett D.S."/>
            <person name="Grigoriev I.V."/>
        </authorList>
    </citation>
    <scope>NUCLEOTIDE SEQUENCE [LARGE SCALE GENOMIC DNA]</scope>
    <source>
        <strain evidence="2">CBS 339.88</strain>
    </source>
</reference>